<reference evidence="7" key="1">
    <citation type="submission" date="2016-11" db="UniProtKB">
        <authorList>
            <consortium name="WormBaseParasite"/>
        </authorList>
    </citation>
    <scope>IDENTIFICATION</scope>
</reference>
<dbReference type="FunFam" id="3.40.50.720:FF:000202">
    <property type="entry name" value="Short-chain dehydrogenase/reductase family 16C member 6"/>
    <property type="match status" value="1"/>
</dbReference>
<accession>A0A1I7ZMU0</accession>
<evidence type="ECO:0000256" key="1">
    <source>
        <dbReference type="ARBA" id="ARBA00006484"/>
    </source>
</evidence>
<evidence type="ECO:0000313" key="7">
    <source>
        <dbReference type="WBParaSite" id="L893_g28003.t1"/>
    </source>
</evidence>
<feature type="transmembrane region" description="Helical" evidence="5">
    <location>
        <begin position="18"/>
        <end position="41"/>
    </location>
</feature>
<dbReference type="AlphaFoldDB" id="A0A1I7ZMU0"/>
<organism evidence="6 7">
    <name type="scientific">Steinernema glaseri</name>
    <dbReference type="NCBI Taxonomy" id="37863"/>
    <lineage>
        <taxon>Eukaryota</taxon>
        <taxon>Metazoa</taxon>
        <taxon>Ecdysozoa</taxon>
        <taxon>Nematoda</taxon>
        <taxon>Chromadorea</taxon>
        <taxon>Rhabditida</taxon>
        <taxon>Tylenchina</taxon>
        <taxon>Panagrolaimomorpha</taxon>
        <taxon>Strongyloidoidea</taxon>
        <taxon>Steinernematidae</taxon>
        <taxon>Steinernema</taxon>
    </lineage>
</organism>
<dbReference type="Pfam" id="PF00106">
    <property type="entry name" value="adh_short"/>
    <property type="match status" value="1"/>
</dbReference>
<evidence type="ECO:0000256" key="2">
    <source>
        <dbReference type="ARBA" id="ARBA00023002"/>
    </source>
</evidence>
<keyword evidence="2" id="KW-0560">Oxidoreductase</keyword>
<keyword evidence="5" id="KW-0812">Transmembrane</keyword>
<dbReference type="Proteomes" id="UP000095287">
    <property type="component" value="Unplaced"/>
</dbReference>
<evidence type="ECO:0000256" key="5">
    <source>
        <dbReference type="SAM" id="Phobius"/>
    </source>
</evidence>
<dbReference type="PANTHER" id="PTHR24322:SF742">
    <property type="entry name" value="PROTEIN DHS-3"/>
    <property type="match status" value="1"/>
</dbReference>
<protein>
    <submittedName>
        <fullName evidence="7">Short-chain dehydrogenase/reductase family 16C member 6</fullName>
    </submittedName>
</protein>
<keyword evidence="5" id="KW-1133">Transmembrane helix</keyword>
<dbReference type="PANTHER" id="PTHR24322">
    <property type="entry name" value="PKSB"/>
    <property type="match status" value="1"/>
</dbReference>
<dbReference type="GO" id="GO:0016616">
    <property type="term" value="F:oxidoreductase activity, acting on the CH-OH group of donors, NAD or NADP as acceptor"/>
    <property type="evidence" value="ECO:0007669"/>
    <property type="project" value="TreeGrafter"/>
</dbReference>
<dbReference type="PRINTS" id="PR00080">
    <property type="entry name" value="SDRFAMILY"/>
</dbReference>
<dbReference type="InterPro" id="IPR036291">
    <property type="entry name" value="NAD(P)-bd_dom_sf"/>
</dbReference>
<evidence type="ECO:0000313" key="6">
    <source>
        <dbReference type="Proteomes" id="UP000095287"/>
    </source>
</evidence>
<dbReference type="SUPFAM" id="SSF51735">
    <property type="entry name" value="NAD(P)-binding Rossmann-fold domains"/>
    <property type="match status" value="1"/>
</dbReference>
<dbReference type="Gene3D" id="3.40.50.720">
    <property type="entry name" value="NAD(P)-binding Rossmann-like Domain"/>
    <property type="match status" value="1"/>
</dbReference>
<proteinExistence type="inferred from homology"/>
<dbReference type="InterPro" id="IPR002347">
    <property type="entry name" value="SDR_fam"/>
</dbReference>
<dbReference type="PRINTS" id="PR00081">
    <property type="entry name" value="GDHRDH"/>
</dbReference>
<sequence length="323" mass="35200">MANGEFVNPCDQPITTQIIAFIHLILQVTFYSIVGAFKALLPVGVLPRKGVKNDVVLITGAGSGIGRLMAVEFAKLGAKLVLWDINEKGNSETKAMVTQYTSEVYTYTVDVARYKDIYAVADVVKSDIGPVDILINNAGVVTGKELLDCPDEAMEKTMAVNTNSNFYTTKAFLSHMLENNRGHIVVIASLAGKFGLAKCVDYCASKFGAVGFAEALNAEIVSKGKLGVHVTTVCPYYIDTGMFAGSRTFAPHLLPVLKPEYVVERIMEAVLTNTEYVYIPRFSYLTSFFGSFLPTKANFALTTYFGINHTMDAFVGRTGKKTD</sequence>
<keyword evidence="3" id="KW-0520">NAD</keyword>
<dbReference type="CDD" id="cd05339">
    <property type="entry name" value="17beta-HSDXI-like_SDR_c"/>
    <property type="match status" value="1"/>
</dbReference>
<dbReference type="WBParaSite" id="L893_g28003.t1">
    <property type="protein sequence ID" value="L893_g28003.t1"/>
    <property type="gene ID" value="L893_g28003"/>
</dbReference>
<keyword evidence="6" id="KW-1185">Reference proteome</keyword>
<name>A0A1I7ZMU0_9BILA</name>
<evidence type="ECO:0000256" key="3">
    <source>
        <dbReference type="ARBA" id="ARBA00023027"/>
    </source>
</evidence>
<dbReference type="GO" id="GO:0005811">
    <property type="term" value="C:lipid droplet"/>
    <property type="evidence" value="ECO:0007669"/>
    <property type="project" value="TreeGrafter"/>
</dbReference>
<comment type="similarity">
    <text evidence="1 4">Belongs to the short-chain dehydrogenases/reductases (SDR) family.</text>
</comment>
<keyword evidence="5" id="KW-0472">Membrane</keyword>
<evidence type="ECO:0000256" key="4">
    <source>
        <dbReference type="RuleBase" id="RU000363"/>
    </source>
</evidence>